<feature type="active site" description="Proton donor" evidence="3">
    <location>
        <position position="205"/>
    </location>
</feature>
<dbReference type="SUPFAM" id="SSF48613">
    <property type="entry name" value="Heme oxygenase-like"/>
    <property type="match status" value="1"/>
</dbReference>
<evidence type="ECO:0000256" key="4">
    <source>
        <dbReference type="PIRSR" id="PIRSR003170-2"/>
    </source>
</evidence>
<dbReference type="Gene3D" id="1.20.910.10">
    <property type="entry name" value="Heme oxygenase-like"/>
    <property type="match status" value="1"/>
</dbReference>
<comment type="pathway">
    <text evidence="1 2">Cofactor biosynthesis; thiamine diphosphate biosynthesis.</text>
</comment>
<dbReference type="PANTHER" id="PTHR43198:SF2">
    <property type="entry name" value="SI:CH1073-67J19.1-RELATED"/>
    <property type="match status" value="1"/>
</dbReference>
<gene>
    <name evidence="6" type="ORF">HF519_12830</name>
</gene>
<comment type="catalytic activity">
    <reaction evidence="2">
        <text>4-amino-5-aminomethyl-2-methylpyrimidine + H2O = 4-amino-5-hydroxymethyl-2-methylpyrimidine + NH4(+)</text>
        <dbReference type="Rhea" id="RHEA:31799"/>
        <dbReference type="ChEBI" id="CHEBI:15377"/>
        <dbReference type="ChEBI" id="CHEBI:16892"/>
        <dbReference type="ChEBI" id="CHEBI:28938"/>
        <dbReference type="ChEBI" id="CHEBI:63416"/>
        <dbReference type="EC" id="3.5.99.2"/>
    </reaction>
</comment>
<dbReference type="UniPathway" id="UPA00060"/>
<dbReference type="PIRSF" id="PIRSF003170">
    <property type="entry name" value="Pet18p"/>
    <property type="match status" value="1"/>
</dbReference>
<dbReference type="RefSeq" id="WP_169413150.1">
    <property type="nucleotide sequence ID" value="NZ_JAAXKZ010000039.1"/>
</dbReference>
<dbReference type="Proteomes" id="UP000586918">
    <property type="component" value="Unassembled WGS sequence"/>
</dbReference>
<evidence type="ECO:0000256" key="2">
    <source>
        <dbReference type="PIRNR" id="PIRNR003170"/>
    </source>
</evidence>
<organism evidence="6 7">
    <name type="scientific">Pseudonocardia bannensis</name>
    <dbReference type="NCBI Taxonomy" id="630973"/>
    <lineage>
        <taxon>Bacteria</taxon>
        <taxon>Bacillati</taxon>
        <taxon>Actinomycetota</taxon>
        <taxon>Actinomycetes</taxon>
        <taxon>Pseudonocardiales</taxon>
        <taxon>Pseudonocardiaceae</taxon>
        <taxon>Pseudonocardia</taxon>
    </lineage>
</organism>
<sequence length="215" mass="24259">MTFSEELRASTARVWDAAVGHRFVDELWRGTLPRDVLTRYLVQDNQFLDSFVALLGAAVAGSRRGEPRLRLARQLGLVAGPENDFFARAFDALDVPAADRTRPELLPPTAGFIAHMDDIRENGSYPDQLAVLLVAEWLYLDWATHPGAELPADAIAREWIELHRGPAFEEWVGFLRTEFDTATADLDTRHRQAVTSRFTRTVDLEWEFFEAACTG</sequence>
<keyword evidence="7" id="KW-1185">Reference proteome</keyword>
<dbReference type="GO" id="GO:0009228">
    <property type="term" value="P:thiamine biosynthetic process"/>
    <property type="evidence" value="ECO:0007669"/>
    <property type="project" value="UniProtKB-KW"/>
</dbReference>
<dbReference type="CDD" id="cd19358">
    <property type="entry name" value="TenA_E_Spr0628-like"/>
    <property type="match status" value="1"/>
</dbReference>
<proteinExistence type="inferred from homology"/>
<dbReference type="EC" id="3.5.99.2" evidence="2"/>
<comment type="caution">
    <text evidence="6">The sequence shown here is derived from an EMBL/GenBank/DDBJ whole genome shotgun (WGS) entry which is preliminary data.</text>
</comment>
<evidence type="ECO:0000256" key="3">
    <source>
        <dbReference type="PIRSR" id="PIRSR003170-1"/>
    </source>
</evidence>
<evidence type="ECO:0000313" key="7">
    <source>
        <dbReference type="Proteomes" id="UP000586918"/>
    </source>
</evidence>
<keyword evidence="2" id="KW-0784">Thiamine biosynthesis</keyword>
<comment type="function">
    <text evidence="2">Catalyzes an amino-pyrimidine hydrolysis reaction at the C5' of the pyrimidine moiety of thiamine compounds, a reaction that is part of a thiamine salvage pathway. Thus, catalyzes the conversion of 4-amino-5-aminomethyl-2-methylpyrimidine to 4-amino-5-hydroxymethyl-2-methylpyrimidine (HMP).</text>
</comment>
<dbReference type="InterPro" id="IPR016084">
    <property type="entry name" value="Haem_Oase-like_multi-hlx"/>
</dbReference>
<feature type="binding site" evidence="4">
    <location>
        <position position="136"/>
    </location>
    <ligand>
        <name>substrate</name>
    </ligand>
</feature>
<feature type="binding site" evidence="4">
    <location>
        <position position="82"/>
    </location>
    <ligand>
        <name>substrate</name>
    </ligand>
</feature>
<dbReference type="PANTHER" id="PTHR43198">
    <property type="entry name" value="BIFUNCTIONAL TH2 PROTEIN"/>
    <property type="match status" value="1"/>
</dbReference>
<name>A0A848DIS4_9PSEU</name>
<evidence type="ECO:0000259" key="5">
    <source>
        <dbReference type="Pfam" id="PF03070"/>
    </source>
</evidence>
<dbReference type="Pfam" id="PF03070">
    <property type="entry name" value="TENA_THI-4"/>
    <property type="match status" value="1"/>
</dbReference>
<protein>
    <recommendedName>
        <fullName evidence="2">Aminopyrimidine aminohydrolase</fullName>
        <ecNumber evidence="2">3.5.99.2</ecNumber>
    </recommendedName>
</protein>
<feature type="domain" description="Thiaminase-2/PQQC" evidence="5">
    <location>
        <begin position="12"/>
        <end position="214"/>
    </location>
</feature>
<feature type="binding site" evidence="4">
    <location>
        <position position="44"/>
    </location>
    <ligand>
        <name>substrate</name>
    </ligand>
</feature>
<reference evidence="6 7" key="1">
    <citation type="submission" date="2020-04" db="EMBL/GenBank/DDBJ databases">
        <authorList>
            <person name="Klaysubun C."/>
            <person name="Duangmal K."/>
            <person name="Lipun K."/>
        </authorList>
    </citation>
    <scope>NUCLEOTIDE SEQUENCE [LARGE SCALE GENOMIC DNA]</scope>
    <source>
        <strain evidence="6 7">DSM 45300</strain>
    </source>
</reference>
<comment type="similarity">
    <text evidence="2">Belongs to the TenA family.</text>
</comment>
<dbReference type="GO" id="GO:0005829">
    <property type="term" value="C:cytosol"/>
    <property type="evidence" value="ECO:0007669"/>
    <property type="project" value="TreeGrafter"/>
</dbReference>
<dbReference type="GO" id="GO:0050334">
    <property type="term" value="F:thiaminase activity"/>
    <property type="evidence" value="ECO:0007669"/>
    <property type="project" value="UniProtKB-UniRule"/>
</dbReference>
<dbReference type="AlphaFoldDB" id="A0A848DIS4"/>
<dbReference type="InterPro" id="IPR050967">
    <property type="entry name" value="Thiamine_Salvage_TenA"/>
</dbReference>
<evidence type="ECO:0000256" key="1">
    <source>
        <dbReference type="ARBA" id="ARBA00004948"/>
    </source>
</evidence>
<accession>A0A848DIS4</accession>
<dbReference type="GO" id="GO:0009229">
    <property type="term" value="P:thiamine diphosphate biosynthetic process"/>
    <property type="evidence" value="ECO:0007669"/>
    <property type="project" value="UniProtKB-UniPathway"/>
</dbReference>
<dbReference type="InterPro" id="IPR004305">
    <property type="entry name" value="Thiaminase-2/PQQC"/>
</dbReference>
<evidence type="ECO:0000313" key="6">
    <source>
        <dbReference type="EMBL" id="NMH92439.1"/>
    </source>
</evidence>
<keyword evidence="2" id="KW-0378">Hydrolase</keyword>
<dbReference type="EMBL" id="JAAXKZ010000039">
    <property type="protein sequence ID" value="NMH92439.1"/>
    <property type="molecule type" value="Genomic_DNA"/>
</dbReference>
<comment type="catalytic activity">
    <reaction evidence="2">
        <text>thiamine + H2O = 5-(2-hydroxyethyl)-4-methylthiazole + 4-amino-5-hydroxymethyl-2-methylpyrimidine + H(+)</text>
        <dbReference type="Rhea" id="RHEA:17509"/>
        <dbReference type="ChEBI" id="CHEBI:15377"/>
        <dbReference type="ChEBI" id="CHEBI:15378"/>
        <dbReference type="ChEBI" id="CHEBI:16892"/>
        <dbReference type="ChEBI" id="CHEBI:17957"/>
        <dbReference type="ChEBI" id="CHEBI:18385"/>
        <dbReference type="EC" id="3.5.99.2"/>
    </reaction>
</comment>
<dbReference type="InterPro" id="IPR026285">
    <property type="entry name" value="TenA_E"/>
</dbReference>